<dbReference type="Proteomes" id="UP000070544">
    <property type="component" value="Unassembled WGS sequence"/>
</dbReference>
<dbReference type="OrthoDB" id="20872at2759"/>
<evidence type="ECO:0000313" key="2">
    <source>
        <dbReference type="Proteomes" id="UP000070544"/>
    </source>
</evidence>
<dbReference type="EMBL" id="KQ965732">
    <property type="protein sequence ID" value="KXS21481.1"/>
    <property type="molecule type" value="Genomic_DNA"/>
</dbReference>
<dbReference type="Gene3D" id="1.25.40.10">
    <property type="entry name" value="Tetratricopeptide repeat domain"/>
    <property type="match status" value="1"/>
</dbReference>
<dbReference type="SUPFAM" id="SSF48452">
    <property type="entry name" value="TPR-like"/>
    <property type="match status" value="1"/>
</dbReference>
<dbReference type="InterPro" id="IPR011990">
    <property type="entry name" value="TPR-like_helical_dom_sf"/>
</dbReference>
<name>A0A139AXK5_GONPJ</name>
<protein>
    <recommendedName>
        <fullName evidence="3">TPR-like protein</fullName>
    </recommendedName>
</protein>
<reference evidence="1 2" key="1">
    <citation type="journal article" date="2015" name="Genome Biol. Evol.">
        <title>Phylogenomic analyses indicate that early fungi evolved digesting cell walls of algal ancestors of land plants.</title>
        <authorList>
            <person name="Chang Y."/>
            <person name="Wang S."/>
            <person name="Sekimoto S."/>
            <person name="Aerts A.L."/>
            <person name="Choi C."/>
            <person name="Clum A."/>
            <person name="LaButti K.M."/>
            <person name="Lindquist E.A."/>
            <person name="Yee Ngan C."/>
            <person name="Ohm R.A."/>
            <person name="Salamov A.A."/>
            <person name="Grigoriev I.V."/>
            <person name="Spatafora J.W."/>
            <person name="Berbee M.L."/>
        </authorList>
    </citation>
    <scope>NUCLEOTIDE SEQUENCE [LARGE SCALE GENOMIC DNA]</scope>
    <source>
        <strain evidence="1 2">JEL478</strain>
    </source>
</reference>
<dbReference type="AlphaFoldDB" id="A0A139AXK5"/>
<sequence length="85" mass="9410">MPIDGLPGWREAKDAAAIALNRNDLARAERSISKAIQLHPTNTSLLDFRYQLYLRTGKNDHALSDAQKMIPATPGWSTRIVGSHV</sequence>
<proteinExistence type="predicted"/>
<evidence type="ECO:0008006" key="3">
    <source>
        <dbReference type="Google" id="ProtNLM"/>
    </source>
</evidence>
<accession>A0A139AXK5</accession>
<keyword evidence="2" id="KW-1185">Reference proteome</keyword>
<gene>
    <name evidence="1" type="ORF">M427DRAFT_271331</name>
</gene>
<organism evidence="1 2">
    <name type="scientific">Gonapodya prolifera (strain JEL478)</name>
    <name type="common">Monoblepharis prolifera</name>
    <dbReference type="NCBI Taxonomy" id="1344416"/>
    <lineage>
        <taxon>Eukaryota</taxon>
        <taxon>Fungi</taxon>
        <taxon>Fungi incertae sedis</taxon>
        <taxon>Chytridiomycota</taxon>
        <taxon>Chytridiomycota incertae sedis</taxon>
        <taxon>Monoblepharidomycetes</taxon>
        <taxon>Monoblepharidales</taxon>
        <taxon>Gonapodyaceae</taxon>
        <taxon>Gonapodya</taxon>
    </lineage>
</organism>
<evidence type="ECO:0000313" key="1">
    <source>
        <dbReference type="EMBL" id="KXS21481.1"/>
    </source>
</evidence>